<feature type="domain" description="TPX2 C-terminal" evidence="7">
    <location>
        <begin position="143"/>
        <end position="182"/>
    </location>
</feature>
<evidence type="ECO:0000259" key="7">
    <source>
        <dbReference type="Pfam" id="PF06886"/>
    </source>
</evidence>
<protein>
    <submittedName>
        <fullName evidence="8">Protein WVD2-like 4</fullName>
    </submittedName>
</protein>
<evidence type="ECO:0000256" key="3">
    <source>
        <dbReference type="ARBA" id="ARBA00022490"/>
    </source>
</evidence>
<keyword evidence="4" id="KW-0493">Microtubule</keyword>
<dbReference type="GO" id="GO:0005874">
    <property type="term" value="C:microtubule"/>
    <property type="evidence" value="ECO:0007669"/>
    <property type="project" value="UniProtKB-KW"/>
</dbReference>
<evidence type="ECO:0000256" key="6">
    <source>
        <dbReference type="SAM" id="MobiDB-lite"/>
    </source>
</evidence>
<evidence type="ECO:0000256" key="5">
    <source>
        <dbReference type="ARBA" id="ARBA00023212"/>
    </source>
</evidence>
<dbReference type="PANTHER" id="PTHR46372">
    <property type="entry name" value="PROTEIN WVD2-LIKE 3"/>
    <property type="match status" value="1"/>
</dbReference>
<dbReference type="Proteomes" id="UP001567538">
    <property type="component" value="Unassembled WGS sequence"/>
</dbReference>
<feature type="region of interest" description="Disordered" evidence="6">
    <location>
        <begin position="1"/>
        <end position="133"/>
    </location>
</feature>
<feature type="compositionally biased region" description="Basic and acidic residues" evidence="6">
    <location>
        <begin position="87"/>
        <end position="101"/>
    </location>
</feature>
<dbReference type="EMBL" id="JBEAFC010000009">
    <property type="protein sequence ID" value="KAL1541450.1"/>
    <property type="molecule type" value="Genomic_DNA"/>
</dbReference>
<dbReference type="AlphaFoldDB" id="A0ABD1GBG4"/>
<keyword evidence="5" id="KW-0206">Cytoskeleton</keyword>
<comment type="similarity">
    <text evidence="2">Belongs to the TPX2 family.</text>
</comment>
<feature type="compositionally biased region" description="Polar residues" evidence="6">
    <location>
        <begin position="61"/>
        <end position="70"/>
    </location>
</feature>
<evidence type="ECO:0000256" key="2">
    <source>
        <dbReference type="ARBA" id="ARBA00005885"/>
    </source>
</evidence>
<reference evidence="8 9" key="1">
    <citation type="submission" date="2024-06" db="EMBL/GenBank/DDBJ databases">
        <title>A chromosome level genome sequence of Diviner's sage (Salvia divinorum).</title>
        <authorList>
            <person name="Ford S.A."/>
            <person name="Ro D.-K."/>
            <person name="Ness R.W."/>
            <person name="Phillips M.A."/>
        </authorList>
    </citation>
    <scope>NUCLEOTIDE SEQUENCE [LARGE SCALE GENOMIC DNA]</scope>
    <source>
        <strain evidence="8">SAF-2024a</strain>
        <tissue evidence="8">Leaf</tissue>
    </source>
</reference>
<evidence type="ECO:0000256" key="1">
    <source>
        <dbReference type="ARBA" id="ARBA00004245"/>
    </source>
</evidence>
<dbReference type="InterPro" id="IPR044806">
    <property type="entry name" value="WVD2/WDL1-4"/>
</dbReference>
<feature type="compositionally biased region" description="Basic and acidic residues" evidence="6">
    <location>
        <begin position="7"/>
        <end position="46"/>
    </location>
</feature>
<keyword evidence="9" id="KW-1185">Reference proteome</keyword>
<accession>A0ABD1GBG4</accession>
<proteinExistence type="inferred from homology"/>
<dbReference type="InterPro" id="IPR027329">
    <property type="entry name" value="TPX2_C"/>
</dbReference>
<feature type="compositionally biased region" description="Polar residues" evidence="6">
    <location>
        <begin position="102"/>
        <end position="116"/>
    </location>
</feature>
<organism evidence="8 9">
    <name type="scientific">Salvia divinorum</name>
    <name type="common">Maria pastora</name>
    <name type="synonym">Diviner's sage</name>
    <dbReference type="NCBI Taxonomy" id="28513"/>
    <lineage>
        <taxon>Eukaryota</taxon>
        <taxon>Viridiplantae</taxon>
        <taxon>Streptophyta</taxon>
        <taxon>Embryophyta</taxon>
        <taxon>Tracheophyta</taxon>
        <taxon>Spermatophyta</taxon>
        <taxon>Magnoliopsida</taxon>
        <taxon>eudicotyledons</taxon>
        <taxon>Gunneridae</taxon>
        <taxon>Pentapetalae</taxon>
        <taxon>asterids</taxon>
        <taxon>lamiids</taxon>
        <taxon>Lamiales</taxon>
        <taxon>Lamiaceae</taxon>
        <taxon>Nepetoideae</taxon>
        <taxon>Mentheae</taxon>
        <taxon>Salviinae</taxon>
        <taxon>Salvia</taxon>
        <taxon>Salvia subgen. Calosphace</taxon>
    </lineage>
</organism>
<evidence type="ECO:0000313" key="9">
    <source>
        <dbReference type="Proteomes" id="UP001567538"/>
    </source>
</evidence>
<evidence type="ECO:0000256" key="4">
    <source>
        <dbReference type="ARBA" id="ARBA00022701"/>
    </source>
</evidence>
<feature type="compositionally biased region" description="Basic and acidic residues" evidence="6">
    <location>
        <begin position="71"/>
        <end position="80"/>
    </location>
</feature>
<keyword evidence="3" id="KW-0963">Cytoplasm</keyword>
<feature type="region of interest" description="Disordered" evidence="6">
    <location>
        <begin position="219"/>
        <end position="301"/>
    </location>
</feature>
<sequence>MDSGNGEDDRIEKRESVGSSAETRKPKEIRSRNNRVERKEPVKKEWGSSSSRVSAALGKVSLSQSLSFPSRHSDIMKRSIEIYPTDSDVRLSQKNSSKVESRVSQASSTRTRTNSLPKKPFPGVKLSRNGTATNSVSDENLAFSFRLEERAERRKEFFSKIEQKVQAKEVEKNDMQAKSKVNIYSETVSLFYDEDDDDGDEQENQEAEIKQLRKSLTFRATPMPSFYNEPPPKVELKKIPTTRPKSPKLGRQKGSGSGSECGSPCRSPRSPLASKDKVEKSPLSKSSLSRAIMPAQLQVEG</sequence>
<dbReference type="Pfam" id="PF06886">
    <property type="entry name" value="TPX2"/>
    <property type="match status" value="2"/>
</dbReference>
<evidence type="ECO:0000313" key="8">
    <source>
        <dbReference type="EMBL" id="KAL1541450.1"/>
    </source>
</evidence>
<comment type="caution">
    <text evidence="8">The sequence shown here is derived from an EMBL/GenBank/DDBJ whole genome shotgun (WGS) entry which is preliminary data.</text>
</comment>
<dbReference type="PANTHER" id="PTHR46372:SF26">
    <property type="entry name" value="(WILD MALAYSIAN BANANA) HYPOTHETICAL PROTEIN"/>
    <property type="match status" value="1"/>
</dbReference>
<feature type="domain" description="TPX2 C-terminal" evidence="7">
    <location>
        <begin position="201"/>
        <end position="239"/>
    </location>
</feature>
<name>A0ABD1GBG4_SALDI</name>
<comment type="subcellular location">
    <subcellularLocation>
        <location evidence="1">Cytoplasm</location>
        <location evidence="1">Cytoskeleton</location>
    </subcellularLocation>
</comment>
<gene>
    <name evidence="8" type="ORF">AAHA92_25671</name>
</gene>